<dbReference type="InterPro" id="IPR052010">
    <property type="entry name" value="Ribosomal_LSU_bL36"/>
</dbReference>
<dbReference type="EMBL" id="JABFUD020000011">
    <property type="protein sequence ID" value="KAI5073498.1"/>
    <property type="molecule type" value="Genomic_DNA"/>
</dbReference>
<dbReference type="SUPFAM" id="SSF57840">
    <property type="entry name" value="Ribosomal protein L36"/>
    <property type="match status" value="1"/>
</dbReference>
<accession>A0A9D4USX9</accession>
<dbReference type="PANTHER" id="PTHR18804:SF16">
    <property type="entry name" value="RIBOSOMAL PROTEIN"/>
    <property type="match status" value="1"/>
</dbReference>
<comment type="caution">
    <text evidence="5">The sequence shown here is derived from an EMBL/GenBank/DDBJ whole genome shotgun (WGS) entry which is preliminary data.</text>
</comment>
<dbReference type="PANTHER" id="PTHR18804">
    <property type="entry name" value="RIBOSOMAL PROTEIN"/>
    <property type="match status" value="1"/>
</dbReference>
<dbReference type="Pfam" id="PF00444">
    <property type="entry name" value="Ribosomal_L36"/>
    <property type="match status" value="1"/>
</dbReference>
<dbReference type="InterPro" id="IPR035977">
    <property type="entry name" value="Ribosomal_bL36_sp"/>
</dbReference>
<dbReference type="HAMAP" id="MF_00251">
    <property type="entry name" value="Ribosomal_bL36"/>
    <property type="match status" value="1"/>
</dbReference>
<keyword evidence="2 4" id="KW-0689">Ribosomal protein</keyword>
<dbReference type="InterPro" id="IPR000473">
    <property type="entry name" value="Ribosomal_bL36"/>
</dbReference>
<evidence type="ECO:0000256" key="2">
    <source>
        <dbReference type="ARBA" id="ARBA00022980"/>
    </source>
</evidence>
<keyword evidence="3 4" id="KW-0687">Ribonucleoprotein</keyword>
<dbReference type="GO" id="GO:0005840">
    <property type="term" value="C:ribosome"/>
    <property type="evidence" value="ECO:0007669"/>
    <property type="project" value="UniProtKB-KW"/>
</dbReference>
<proteinExistence type="inferred from homology"/>
<evidence type="ECO:0000256" key="1">
    <source>
        <dbReference type="ARBA" id="ARBA00007645"/>
    </source>
</evidence>
<evidence type="ECO:0000313" key="5">
    <source>
        <dbReference type="EMBL" id="KAI5073498.1"/>
    </source>
</evidence>
<dbReference type="GO" id="GO:0003735">
    <property type="term" value="F:structural constituent of ribosome"/>
    <property type="evidence" value="ECO:0007669"/>
    <property type="project" value="InterPro"/>
</dbReference>
<dbReference type="NCBIfam" id="TIGR01022">
    <property type="entry name" value="rpmJ_bact"/>
    <property type="match status" value="1"/>
</dbReference>
<gene>
    <name evidence="5" type="ORF">GOP47_0011511</name>
</gene>
<comment type="similarity">
    <text evidence="1 4">Belongs to the bacterial ribosomal protein bL36 family.</text>
</comment>
<protein>
    <recommendedName>
        <fullName evidence="4">Ribosomal protein</fullName>
    </recommendedName>
</protein>
<dbReference type="PROSITE" id="PS00828">
    <property type="entry name" value="RIBOSOMAL_L36"/>
    <property type="match status" value="1"/>
</dbReference>
<keyword evidence="6" id="KW-1185">Reference proteome</keyword>
<organism evidence="5 6">
    <name type="scientific">Adiantum capillus-veneris</name>
    <name type="common">Maidenhair fern</name>
    <dbReference type="NCBI Taxonomy" id="13818"/>
    <lineage>
        <taxon>Eukaryota</taxon>
        <taxon>Viridiplantae</taxon>
        <taxon>Streptophyta</taxon>
        <taxon>Embryophyta</taxon>
        <taxon>Tracheophyta</taxon>
        <taxon>Polypodiopsida</taxon>
        <taxon>Polypodiidae</taxon>
        <taxon>Polypodiales</taxon>
        <taxon>Pteridineae</taxon>
        <taxon>Pteridaceae</taxon>
        <taxon>Vittarioideae</taxon>
        <taxon>Adiantum</taxon>
    </lineage>
</organism>
<dbReference type="GO" id="GO:1990904">
    <property type="term" value="C:ribonucleoprotein complex"/>
    <property type="evidence" value="ECO:0007669"/>
    <property type="project" value="UniProtKB-KW"/>
</dbReference>
<dbReference type="AlphaFoldDB" id="A0A9D4USX9"/>
<evidence type="ECO:0000313" key="6">
    <source>
        <dbReference type="Proteomes" id="UP000886520"/>
    </source>
</evidence>
<reference evidence="5" key="1">
    <citation type="submission" date="2021-01" db="EMBL/GenBank/DDBJ databases">
        <title>Adiantum capillus-veneris genome.</title>
        <authorList>
            <person name="Fang Y."/>
            <person name="Liao Q."/>
        </authorList>
    </citation>
    <scope>NUCLEOTIDE SEQUENCE</scope>
    <source>
        <strain evidence="5">H3</strain>
        <tissue evidence="5">Leaf</tissue>
    </source>
</reference>
<name>A0A9D4USX9_ADICA</name>
<dbReference type="Proteomes" id="UP000886520">
    <property type="component" value="Chromosome 11"/>
</dbReference>
<evidence type="ECO:0000256" key="3">
    <source>
        <dbReference type="ARBA" id="ARBA00023274"/>
    </source>
</evidence>
<dbReference type="OrthoDB" id="10265903at2759"/>
<dbReference type="GO" id="GO:0006412">
    <property type="term" value="P:translation"/>
    <property type="evidence" value="ECO:0007669"/>
    <property type="project" value="InterPro"/>
</dbReference>
<sequence>MKVKSSVKRICQFCRLVVRRGRLHIICPANPKHKQRQGFMPLFSSSNASCSVESSEPVEEGNETKQADMQVPHLSNFTMHAQDYTAGLLRGIAAAPLALLQVHTCIQELTRSRRI</sequence>
<evidence type="ECO:0000256" key="4">
    <source>
        <dbReference type="RuleBase" id="RU000570"/>
    </source>
</evidence>